<evidence type="ECO:0000313" key="3">
    <source>
        <dbReference type="Proteomes" id="UP000796880"/>
    </source>
</evidence>
<keyword evidence="3" id="KW-1185">Reference proteome</keyword>
<organism evidence="2 3">
    <name type="scientific">Rhamnella rubrinervis</name>
    <dbReference type="NCBI Taxonomy" id="2594499"/>
    <lineage>
        <taxon>Eukaryota</taxon>
        <taxon>Viridiplantae</taxon>
        <taxon>Streptophyta</taxon>
        <taxon>Embryophyta</taxon>
        <taxon>Tracheophyta</taxon>
        <taxon>Spermatophyta</taxon>
        <taxon>Magnoliopsida</taxon>
        <taxon>eudicotyledons</taxon>
        <taxon>Gunneridae</taxon>
        <taxon>Pentapetalae</taxon>
        <taxon>rosids</taxon>
        <taxon>fabids</taxon>
        <taxon>Rosales</taxon>
        <taxon>Rhamnaceae</taxon>
        <taxon>rhamnoid group</taxon>
        <taxon>Rhamneae</taxon>
        <taxon>Rhamnella</taxon>
    </lineage>
</organism>
<keyword evidence="1" id="KW-0472">Membrane</keyword>
<keyword evidence="1" id="KW-0812">Transmembrane</keyword>
<evidence type="ECO:0000313" key="2">
    <source>
        <dbReference type="EMBL" id="KAF3451154.1"/>
    </source>
</evidence>
<dbReference type="OrthoDB" id="1719339at2759"/>
<dbReference type="EMBL" id="VOIH02000003">
    <property type="protein sequence ID" value="KAF3451154.1"/>
    <property type="molecule type" value="Genomic_DNA"/>
</dbReference>
<feature type="transmembrane region" description="Helical" evidence="1">
    <location>
        <begin position="12"/>
        <end position="33"/>
    </location>
</feature>
<reference evidence="2" key="1">
    <citation type="submission" date="2020-03" db="EMBL/GenBank/DDBJ databases">
        <title>A high-quality chromosome-level genome assembly of a woody plant with both climbing and erect habits, Rhamnella rubrinervis.</title>
        <authorList>
            <person name="Lu Z."/>
            <person name="Yang Y."/>
            <person name="Zhu X."/>
            <person name="Sun Y."/>
        </authorList>
    </citation>
    <scope>NUCLEOTIDE SEQUENCE</scope>
    <source>
        <strain evidence="2">BYM</strain>
        <tissue evidence="2">Leaf</tissue>
    </source>
</reference>
<dbReference type="Proteomes" id="UP000796880">
    <property type="component" value="Unassembled WGS sequence"/>
</dbReference>
<gene>
    <name evidence="2" type="ORF">FNV43_RR07245</name>
</gene>
<comment type="caution">
    <text evidence="2">The sequence shown here is derived from an EMBL/GenBank/DDBJ whole genome shotgun (WGS) entry which is preliminary data.</text>
</comment>
<name>A0A8K0HG57_9ROSA</name>
<proteinExistence type="predicted"/>
<keyword evidence="1" id="KW-1133">Transmembrane helix</keyword>
<dbReference type="AlphaFoldDB" id="A0A8K0HG57"/>
<accession>A0A8K0HG57</accession>
<sequence>MLPDASMDATLNALVGAGFGAAAITLTMLPLLLGVQDGSISKTLANLLGSMIICLGEKRACDDD</sequence>
<evidence type="ECO:0000256" key="1">
    <source>
        <dbReference type="SAM" id="Phobius"/>
    </source>
</evidence>
<protein>
    <submittedName>
        <fullName evidence="2">Uncharacterized protein</fullName>
    </submittedName>
</protein>